<sequence length="163" mass="18513">MNWLQHLCQLLYDSHFGTYIRESDYAFSIIESVHVLAITLLVGTIALLDLRMLGVVLRGVSVTRIARTVFPLTWSGFLVMFVSGFLLFWAEAAKNYGNPAFRIKVLLLLLVGVNPLIFHTTIYRRVHEWEQLDVSPWRARAAAIASLTLWSGIIVAGRMIAYF</sequence>
<keyword evidence="1" id="KW-1133">Transmembrane helix</keyword>
<organism evidence="3 4">
    <name type="scientific">Terriglobus roseus</name>
    <dbReference type="NCBI Taxonomy" id="392734"/>
    <lineage>
        <taxon>Bacteria</taxon>
        <taxon>Pseudomonadati</taxon>
        <taxon>Acidobacteriota</taxon>
        <taxon>Terriglobia</taxon>
        <taxon>Terriglobales</taxon>
        <taxon>Acidobacteriaceae</taxon>
        <taxon>Terriglobus</taxon>
    </lineage>
</organism>
<feature type="transmembrane region" description="Helical" evidence="1">
    <location>
        <begin position="25"/>
        <end position="48"/>
    </location>
</feature>
<feature type="domain" description="DUF6644" evidence="2">
    <location>
        <begin position="29"/>
        <end position="162"/>
    </location>
</feature>
<evidence type="ECO:0000313" key="3">
    <source>
        <dbReference type="EMBL" id="SDE99186.1"/>
    </source>
</evidence>
<dbReference type="EMBL" id="LT629690">
    <property type="protein sequence ID" value="SDE99186.1"/>
    <property type="molecule type" value="Genomic_DNA"/>
</dbReference>
<name>A0A1G7HFT0_9BACT</name>
<proteinExistence type="predicted"/>
<keyword evidence="1" id="KW-0812">Transmembrane</keyword>
<dbReference type="Pfam" id="PF20349">
    <property type="entry name" value="DUF6644"/>
    <property type="match status" value="1"/>
</dbReference>
<keyword evidence="1" id="KW-0472">Membrane</keyword>
<evidence type="ECO:0000259" key="2">
    <source>
        <dbReference type="Pfam" id="PF20349"/>
    </source>
</evidence>
<dbReference type="RefSeq" id="WP_083344228.1">
    <property type="nucleotide sequence ID" value="NZ_LT629690.1"/>
</dbReference>
<feature type="transmembrane region" description="Helical" evidence="1">
    <location>
        <begin position="101"/>
        <end position="120"/>
    </location>
</feature>
<evidence type="ECO:0000313" key="4">
    <source>
        <dbReference type="Proteomes" id="UP000182427"/>
    </source>
</evidence>
<protein>
    <recommendedName>
        <fullName evidence="2">DUF6644 domain-containing protein</fullName>
    </recommendedName>
</protein>
<evidence type="ECO:0000256" key="1">
    <source>
        <dbReference type="SAM" id="Phobius"/>
    </source>
</evidence>
<accession>A0A1G7HFT0</accession>
<feature type="transmembrane region" description="Helical" evidence="1">
    <location>
        <begin position="69"/>
        <end position="89"/>
    </location>
</feature>
<feature type="transmembrane region" description="Helical" evidence="1">
    <location>
        <begin position="141"/>
        <end position="161"/>
    </location>
</feature>
<dbReference type="Proteomes" id="UP000182427">
    <property type="component" value="Chromosome I"/>
</dbReference>
<keyword evidence="4" id="KW-1185">Reference proteome</keyword>
<dbReference type="AlphaFoldDB" id="A0A1G7HFT0"/>
<dbReference type="InterPro" id="IPR046586">
    <property type="entry name" value="DUF6644"/>
</dbReference>
<reference evidence="3 4" key="1">
    <citation type="submission" date="2016-10" db="EMBL/GenBank/DDBJ databases">
        <authorList>
            <person name="de Groot N.N."/>
        </authorList>
    </citation>
    <scope>NUCLEOTIDE SEQUENCE [LARGE SCALE GENOMIC DNA]</scope>
    <source>
        <strain evidence="3 4">GAS232</strain>
    </source>
</reference>
<gene>
    <name evidence="3" type="ORF">SAMN05444167_1056</name>
</gene>